<dbReference type="CDD" id="cd00761">
    <property type="entry name" value="Glyco_tranf_GTA_type"/>
    <property type="match status" value="1"/>
</dbReference>
<sequence>MEKPLISVIVPAYNVEKFIGKCIDNILRQSFKDFEVLLIDDGAKDSTPEICDACAKKDSRIKVYHKENGGLSDARNYGIDRMQGKYVTFIDSDDYVDSGYFEYLYGLITQEEDIQIAICGKKSVREDENASPDPETFHEIITGERAVQKMLCGHGSGHSAWGKLYSADLWKTVRYPKGKIYEDYATTYRVMALVDKAAWGNAAMYFYVQHIESIMHQKCSRRSLSLVDIADEETEFIVKKWPALKQEALARKVTSELKCLQNILNAKNEEFDDYKQKIVEDVRRHKGELLASKKVALKTKIKIIALLLGERTFGFIYNLNDGDKKYL</sequence>
<dbReference type="RefSeq" id="WP_349186151.1">
    <property type="nucleotide sequence ID" value="NZ_JBBMEN010000005.1"/>
</dbReference>
<dbReference type="Proteomes" id="UP001465119">
    <property type="component" value="Unassembled WGS sequence"/>
</dbReference>
<proteinExistence type="predicted"/>
<evidence type="ECO:0000256" key="3">
    <source>
        <dbReference type="SAM" id="Coils"/>
    </source>
</evidence>
<dbReference type="Pfam" id="PF00535">
    <property type="entry name" value="Glycos_transf_2"/>
    <property type="match status" value="1"/>
</dbReference>
<evidence type="ECO:0000256" key="1">
    <source>
        <dbReference type="ARBA" id="ARBA00022676"/>
    </source>
</evidence>
<evidence type="ECO:0000313" key="6">
    <source>
        <dbReference type="Proteomes" id="UP001465119"/>
    </source>
</evidence>
<evidence type="ECO:0000259" key="4">
    <source>
        <dbReference type="Pfam" id="PF00535"/>
    </source>
</evidence>
<protein>
    <submittedName>
        <fullName evidence="5">Glycosyltransferase family 2 protein</fullName>
        <ecNumber evidence="5">2.4.-.-</ecNumber>
    </submittedName>
</protein>
<dbReference type="Gene3D" id="3.90.550.10">
    <property type="entry name" value="Spore Coat Polysaccharide Biosynthesis Protein SpsA, Chain A"/>
    <property type="match status" value="1"/>
</dbReference>
<dbReference type="EC" id="2.4.-.-" evidence="5"/>
<dbReference type="PANTHER" id="PTHR22916:SF51">
    <property type="entry name" value="GLYCOSYLTRANSFERASE EPSH-RELATED"/>
    <property type="match status" value="1"/>
</dbReference>
<dbReference type="GO" id="GO:0016757">
    <property type="term" value="F:glycosyltransferase activity"/>
    <property type="evidence" value="ECO:0007669"/>
    <property type="project" value="UniProtKB-KW"/>
</dbReference>
<name>A0ABV1C1S8_9FIRM</name>
<organism evidence="5 6">
    <name type="scientific">Faecalibacterium intestinale</name>
    <dbReference type="NCBI Taxonomy" id="3133155"/>
    <lineage>
        <taxon>Bacteria</taxon>
        <taxon>Bacillati</taxon>
        <taxon>Bacillota</taxon>
        <taxon>Clostridia</taxon>
        <taxon>Eubacteriales</taxon>
        <taxon>Oscillospiraceae</taxon>
        <taxon>Faecalibacterium</taxon>
    </lineage>
</organism>
<comment type="caution">
    <text evidence="5">The sequence shown here is derived from an EMBL/GenBank/DDBJ whole genome shotgun (WGS) entry which is preliminary data.</text>
</comment>
<feature type="coiled-coil region" evidence="3">
    <location>
        <begin position="250"/>
        <end position="277"/>
    </location>
</feature>
<dbReference type="InterPro" id="IPR001173">
    <property type="entry name" value="Glyco_trans_2-like"/>
</dbReference>
<keyword evidence="1 5" id="KW-0328">Glycosyltransferase</keyword>
<dbReference type="SUPFAM" id="SSF53448">
    <property type="entry name" value="Nucleotide-diphospho-sugar transferases"/>
    <property type="match status" value="1"/>
</dbReference>
<keyword evidence="6" id="KW-1185">Reference proteome</keyword>
<accession>A0ABV1C1S8</accession>
<keyword evidence="3" id="KW-0175">Coiled coil</keyword>
<gene>
    <name evidence="5" type="ORF">WMO20_06215</name>
</gene>
<dbReference type="EMBL" id="JBBMEN010000005">
    <property type="protein sequence ID" value="MEQ2385530.1"/>
    <property type="molecule type" value="Genomic_DNA"/>
</dbReference>
<evidence type="ECO:0000313" key="5">
    <source>
        <dbReference type="EMBL" id="MEQ2385530.1"/>
    </source>
</evidence>
<keyword evidence="2 5" id="KW-0808">Transferase</keyword>
<evidence type="ECO:0000256" key="2">
    <source>
        <dbReference type="ARBA" id="ARBA00022679"/>
    </source>
</evidence>
<feature type="domain" description="Glycosyltransferase 2-like" evidence="4">
    <location>
        <begin position="7"/>
        <end position="148"/>
    </location>
</feature>
<dbReference type="PANTHER" id="PTHR22916">
    <property type="entry name" value="GLYCOSYLTRANSFERASE"/>
    <property type="match status" value="1"/>
</dbReference>
<dbReference type="InterPro" id="IPR029044">
    <property type="entry name" value="Nucleotide-diphossugar_trans"/>
</dbReference>
<reference evidence="5 6" key="1">
    <citation type="submission" date="2024-03" db="EMBL/GenBank/DDBJ databases">
        <title>Human intestinal bacterial collection.</title>
        <authorList>
            <person name="Pauvert C."/>
            <person name="Hitch T.C.A."/>
            <person name="Clavel T."/>
        </authorList>
    </citation>
    <scope>NUCLEOTIDE SEQUENCE [LARGE SCALE GENOMIC DNA]</scope>
    <source>
        <strain evidence="5 6">CLA-AA-H281</strain>
    </source>
</reference>